<reference evidence="11" key="2">
    <citation type="submission" date="2021-02" db="UniProtKB">
        <authorList>
            <consortium name="EnsemblMetazoa"/>
        </authorList>
    </citation>
    <scope>IDENTIFICATION</scope>
    <source>
        <strain evidence="11">LVP_AGWG</strain>
    </source>
</reference>
<evidence type="ECO:0000256" key="1">
    <source>
        <dbReference type="ARBA" id="ARBA00004123"/>
    </source>
</evidence>
<dbReference type="PANTHER" id="PTHR46457:SF1">
    <property type="entry name" value="DNA REPAIR PROTEIN RAD51 HOMOLOG 4"/>
    <property type="match status" value="1"/>
</dbReference>
<dbReference type="Gene3D" id="3.40.50.300">
    <property type="entry name" value="P-loop containing nucleotide triphosphate hydrolases"/>
    <property type="match status" value="1"/>
</dbReference>
<dbReference type="GO" id="GO:0033063">
    <property type="term" value="C:Rad51B-Rad51C-Rad51D-XRCC2 complex"/>
    <property type="evidence" value="ECO:0007669"/>
    <property type="project" value="TreeGrafter"/>
</dbReference>
<dbReference type="GO" id="GO:0042148">
    <property type="term" value="P:DNA strand invasion"/>
    <property type="evidence" value="ECO:0007669"/>
    <property type="project" value="TreeGrafter"/>
</dbReference>
<keyword evidence="3" id="KW-0547">Nucleotide-binding</keyword>
<dbReference type="Pfam" id="PF21794">
    <property type="entry name" value="RAD51D_N"/>
    <property type="match status" value="1"/>
</dbReference>
<dbReference type="PROSITE" id="PS50162">
    <property type="entry name" value="RECA_2"/>
    <property type="match status" value="1"/>
</dbReference>
<dbReference type="InterPro" id="IPR047323">
    <property type="entry name" value="Rad51D_C"/>
</dbReference>
<organism evidence="11 12">
    <name type="scientific">Aedes aegypti</name>
    <name type="common">Yellowfever mosquito</name>
    <name type="synonym">Culex aegypti</name>
    <dbReference type="NCBI Taxonomy" id="7159"/>
    <lineage>
        <taxon>Eukaryota</taxon>
        <taxon>Metazoa</taxon>
        <taxon>Ecdysozoa</taxon>
        <taxon>Arthropoda</taxon>
        <taxon>Hexapoda</taxon>
        <taxon>Insecta</taxon>
        <taxon>Pterygota</taxon>
        <taxon>Neoptera</taxon>
        <taxon>Endopterygota</taxon>
        <taxon>Diptera</taxon>
        <taxon>Nematocera</taxon>
        <taxon>Culicoidea</taxon>
        <taxon>Culicidae</taxon>
        <taxon>Culicinae</taxon>
        <taxon>Aedini</taxon>
        <taxon>Aedes</taxon>
        <taxon>Stegomyia</taxon>
    </lineage>
</organism>
<dbReference type="GO" id="GO:0005815">
    <property type="term" value="C:microtubule organizing center"/>
    <property type="evidence" value="ECO:0007669"/>
    <property type="project" value="TreeGrafter"/>
</dbReference>
<dbReference type="InParanoid" id="A0A1S4G396"/>
<evidence type="ECO:0000256" key="6">
    <source>
        <dbReference type="ARBA" id="ARBA00023125"/>
    </source>
</evidence>
<dbReference type="AlphaFoldDB" id="A0A1S4G396"/>
<dbReference type="GO" id="GO:0000400">
    <property type="term" value="F:four-way junction DNA binding"/>
    <property type="evidence" value="ECO:0007669"/>
    <property type="project" value="TreeGrafter"/>
</dbReference>
<dbReference type="GO" id="GO:0005657">
    <property type="term" value="C:replication fork"/>
    <property type="evidence" value="ECO:0007669"/>
    <property type="project" value="TreeGrafter"/>
</dbReference>
<dbReference type="GO" id="GO:0005524">
    <property type="term" value="F:ATP binding"/>
    <property type="evidence" value="ECO:0007669"/>
    <property type="project" value="UniProtKB-KW"/>
</dbReference>
<dbReference type="InterPro" id="IPR048943">
    <property type="entry name" value="RAD51D_N"/>
</dbReference>
<evidence type="ECO:0000259" key="10">
    <source>
        <dbReference type="PROSITE" id="PS50162"/>
    </source>
</evidence>
<dbReference type="GO" id="GO:0000724">
    <property type="term" value="P:double-strand break repair via homologous recombination"/>
    <property type="evidence" value="ECO:0007669"/>
    <property type="project" value="TreeGrafter"/>
</dbReference>
<evidence type="ECO:0000256" key="8">
    <source>
        <dbReference type="ARBA" id="ARBA00023204"/>
    </source>
</evidence>
<evidence type="ECO:0000313" key="12">
    <source>
        <dbReference type="Proteomes" id="UP000008820"/>
    </source>
</evidence>
<dbReference type="InterPro" id="IPR020588">
    <property type="entry name" value="RecA_ATP-bd"/>
</dbReference>
<dbReference type="VEuPathDB" id="VectorBase:AAEL015060"/>
<feature type="domain" description="RecA family profile 1" evidence="10">
    <location>
        <begin position="108"/>
        <end position="277"/>
    </location>
</feature>
<name>A0A1S4G396_AEDAE</name>
<dbReference type="EnsemblMetazoa" id="AAEL015060-RA">
    <property type="protein sequence ID" value="AAEL015060-PA"/>
    <property type="gene ID" value="AAEL015060"/>
</dbReference>
<dbReference type="GO" id="GO:0140664">
    <property type="term" value="F:ATP-dependent DNA damage sensor activity"/>
    <property type="evidence" value="ECO:0007669"/>
    <property type="project" value="InterPro"/>
</dbReference>
<comment type="subcellular location">
    <subcellularLocation>
        <location evidence="1">Nucleus</location>
    </subcellularLocation>
</comment>
<gene>
    <name evidence="11" type="primary">5566072</name>
</gene>
<dbReference type="InterPro" id="IPR013632">
    <property type="entry name" value="Rad51_C"/>
</dbReference>
<keyword evidence="6" id="KW-0238">DNA-binding</keyword>
<dbReference type="Pfam" id="PF08423">
    <property type="entry name" value="Rad51"/>
    <property type="match status" value="1"/>
</dbReference>
<keyword evidence="12" id="KW-1185">Reference proteome</keyword>
<evidence type="ECO:0000256" key="5">
    <source>
        <dbReference type="ARBA" id="ARBA00022840"/>
    </source>
</evidence>
<keyword evidence="7" id="KW-0233">DNA recombination</keyword>
<evidence type="ECO:0000256" key="3">
    <source>
        <dbReference type="ARBA" id="ARBA00022741"/>
    </source>
</evidence>
<evidence type="ECO:0000256" key="9">
    <source>
        <dbReference type="ARBA" id="ARBA00023242"/>
    </source>
</evidence>
<dbReference type="InterPro" id="IPR027417">
    <property type="entry name" value="P-loop_NTPase"/>
</dbReference>
<dbReference type="GO" id="GO:0000723">
    <property type="term" value="P:telomere maintenance"/>
    <property type="evidence" value="ECO:0007669"/>
    <property type="project" value="TreeGrafter"/>
</dbReference>
<dbReference type="PANTHER" id="PTHR46457">
    <property type="entry name" value="DNA REPAIR PROTEIN RAD51 HOMOLOG 4"/>
    <property type="match status" value="1"/>
</dbReference>
<keyword evidence="4" id="KW-0227">DNA damage</keyword>
<dbReference type="InterPro" id="IPR051988">
    <property type="entry name" value="HRR_RAD51_Paralog"/>
</dbReference>
<evidence type="ECO:0000256" key="7">
    <source>
        <dbReference type="ARBA" id="ARBA00023172"/>
    </source>
</evidence>
<dbReference type="CDD" id="cd19489">
    <property type="entry name" value="Rad51D"/>
    <property type="match status" value="1"/>
</dbReference>
<evidence type="ECO:0000313" key="11">
    <source>
        <dbReference type="EnsemblMetazoa" id="AAEL015060-PA"/>
    </source>
</evidence>
<reference evidence="11 12" key="1">
    <citation type="submission" date="2017-06" db="EMBL/GenBank/DDBJ databases">
        <title>Aedes aegypti genome working group (AGWG) sequencing and assembly.</title>
        <authorList>
            <consortium name="Aedes aegypti Genome Working Group (AGWG)"/>
            <person name="Matthews B.J."/>
        </authorList>
    </citation>
    <scope>NUCLEOTIDE SEQUENCE [LARGE SCALE GENOMIC DNA]</scope>
    <source>
        <strain evidence="11 12">LVP_AGWG</strain>
    </source>
</reference>
<evidence type="ECO:0000256" key="2">
    <source>
        <dbReference type="ARBA" id="ARBA00007095"/>
    </source>
</evidence>
<accession>A0A1S4G396</accession>
<dbReference type="Proteomes" id="UP000008820">
    <property type="component" value="Chromosome 2"/>
</dbReference>
<dbReference type="GO" id="GO:0003697">
    <property type="term" value="F:single-stranded DNA binding"/>
    <property type="evidence" value="ECO:0007669"/>
    <property type="project" value="TreeGrafter"/>
</dbReference>
<keyword evidence="9" id="KW-0539">Nucleus</keyword>
<proteinExistence type="inferred from homology"/>
<keyword evidence="5" id="KW-0067">ATP-binding</keyword>
<dbReference type="OrthoDB" id="336321at2759"/>
<dbReference type="SUPFAM" id="SSF52540">
    <property type="entry name" value="P-loop containing nucleoside triphosphate hydrolases"/>
    <property type="match status" value="1"/>
</dbReference>
<dbReference type="GO" id="GO:0007131">
    <property type="term" value="P:reciprocal meiotic recombination"/>
    <property type="evidence" value="ECO:0007669"/>
    <property type="project" value="TreeGrafter"/>
</dbReference>
<protein>
    <recommendedName>
        <fullName evidence="10">RecA family profile 1 domain-containing protein</fullName>
    </recommendedName>
</protein>
<sequence length="362" mass="41865">MRERTQHNGLQINRRLFDNRFFKKKKREMTSTALCSDMHPALTEYVIKLLQKNRIHTVYDFAKTEDDRLMRVSNLSYEEISFVKKELTSRFSGNCIQVVEYFRYLEDLVEPLKTGIRGLDLLLEGGLLPGHVMEIFGDSSSGKTQICVTMAANIARNHKFDVFYVDTKCDFFARRIHKILELNKCSVQEIQETMGRIKVERILSPESLIKTMEDLLIRVDDLKNFKVLIIDSLPPLWYQYQNTKSRCYPLGMLTRLIGLLRKLATENLISIVLVNLKITAYDSFSTGGGGSRRAMANQRNSNEYPALGRFWETAPTTRILMSKIESNSSGPERLLAIWKCSFLKCGDRQMVTNYRSWRGLVL</sequence>
<evidence type="ECO:0000256" key="4">
    <source>
        <dbReference type="ARBA" id="ARBA00022763"/>
    </source>
</evidence>
<comment type="similarity">
    <text evidence="2">Belongs to the RecA family. RAD51 subfamily.</text>
</comment>
<dbReference type="FunCoup" id="A0A1S4G396">
    <property type="interactions" value="663"/>
</dbReference>
<keyword evidence="8" id="KW-0234">DNA repair</keyword>